<evidence type="ECO:0000256" key="2">
    <source>
        <dbReference type="SAM" id="MobiDB-lite"/>
    </source>
</evidence>
<feature type="compositionally biased region" description="Low complexity" evidence="2">
    <location>
        <begin position="187"/>
        <end position="205"/>
    </location>
</feature>
<evidence type="ECO:0000313" key="6">
    <source>
        <dbReference type="Proteomes" id="UP001374535"/>
    </source>
</evidence>
<dbReference type="InterPro" id="IPR036378">
    <property type="entry name" value="FAS1_dom_sf"/>
</dbReference>
<comment type="similarity">
    <text evidence="1">Belongs to the fasciclin-like AGP family.</text>
</comment>
<dbReference type="Gene3D" id="2.30.180.10">
    <property type="entry name" value="FAS1 domain"/>
    <property type="match status" value="1"/>
</dbReference>
<evidence type="ECO:0000259" key="4">
    <source>
        <dbReference type="SMART" id="SM00554"/>
    </source>
</evidence>
<name>A0AAQ3MPZ7_VIGMU</name>
<feature type="signal peptide" evidence="3">
    <location>
        <begin position="1"/>
        <end position="26"/>
    </location>
</feature>
<gene>
    <name evidence="5" type="ORF">V8G54_033999</name>
</gene>
<dbReference type="PANTHER" id="PTHR33985">
    <property type="entry name" value="OS02G0491300 PROTEIN-RELATED"/>
    <property type="match status" value="1"/>
</dbReference>
<evidence type="ECO:0000313" key="5">
    <source>
        <dbReference type="EMBL" id="WVY94911.1"/>
    </source>
</evidence>
<evidence type="ECO:0000256" key="1">
    <source>
        <dbReference type="ARBA" id="ARBA00007843"/>
    </source>
</evidence>
<keyword evidence="3" id="KW-0732">Signal</keyword>
<dbReference type="SMART" id="SM00554">
    <property type="entry name" value="FAS1"/>
    <property type="match status" value="1"/>
</dbReference>
<evidence type="ECO:0000256" key="3">
    <source>
        <dbReference type="SAM" id="SignalP"/>
    </source>
</evidence>
<dbReference type="InterPro" id="IPR000782">
    <property type="entry name" value="FAS1_domain"/>
</dbReference>
<dbReference type="EMBL" id="CP144691">
    <property type="protein sequence ID" value="WVY94911.1"/>
    <property type="molecule type" value="Genomic_DNA"/>
</dbReference>
<reference evidence="5 6" key="1">
    <citation type="journal article" date="2023" name="Life. Sci Alliance">
        <title>Evolutionary insights into 3D genome organization and epigenetic landscape of Vigna mungo.</title>
        <authorList>
            <person name="Junaid A."/>
            <person name="Singh B."/>
            <person name="Bhatia S."/>
        </authorList>
    </citation>
    <scope>NUCLEOTIDE SEQUENCE [LARGE SCALE GENOMIC DNA]</scope>
    <source>
        <strain evidence="5">Urdbean</strain>
    </source>
</reference>
<proteinExistence type="inferred from homology"/>
<sequence>MWRRLGGVWVRCIVVAILLKAVSVRCKPTREFDSMLSTVRARGYDLFCNAIVTSDLQMDILSHQNDNNATSRAFTFFAPTDASLFALDMTQSASTYTDTLRFHVVPRRLSLAHLRLLPDGYTLPTLLPQRLLQLTRRNTSAIAVGGVDVAFPGLYYGHYFAVHGLAGILSPRSNVYPSPSPSPSLSPSPSQLVPPIRSRSSPNSPANQPVLAPVPNFASLRVPPVEAPASSTSPVGSSEEESEWKGYTPAGLPPRYRGSAISQPPEGYSDALASAPAPEALEGMRKCLNPVAGLEESDMQCHSA</sequence>
<feature type="region of interest" description="Disordered" evidence="2">
    <location>
        <begin position="225"/>
        <end position="272"/>
    </location>
</feature>
<protein>
    <recommendedName>
        <fullName evidence="4">FAS1 domain-containing protein</fullName>
    </recommendedName>
</protein>
<dbReference type="Proteomes" id="UP001374535">
    <property type="component" value="Chromosome 10"/>
</dbReference>
<feature type="region of interest" description="Disordered" evidence="2">
    <location>
        <begin position="176"/>
        <end position="212"/>
    </location>
</feature>
<dbReference type="PANTHER" id="PTHR33985:SF15">
    <property type="entry name" value="FASCICLIN-LIKE ARABINOGALACTAN PROTEIN 19"/>
    <property type="match status" value="1"/>
</dbReference>
<dbReference type="Pfam" id="PF02469">
    <property type="entry name" value="Fasciclin"/>
    <property type="match status" value="1"/>
</dbReference>
<accession>A0AAQ3MPZ7</accession>
<feature type="chain" id="PRO_5042817366" description="FAS1 domain-containing protein" evidence="3">
    <location>
        <begin position="27"/>
        <end position="304"/>
    </location>
</feature>
<keyword evidence="6" id="KW-1185">Reference proteome</keyword>
<dbReference type="SUPFAM" id="SSF82153">
    <property type="entry name" value="FAS1 domain"/>
    <property type="match status" value="1"/>
</dbReference>
<organism evidence="5 6">
    <name type="scientific">Vigna mungo</name>
    <name type="common">Black gram</name>
    <name type="synonym">Phaseolus mungo</name>
    <dbReference type="NCBI Taxonomy" id="3915"/>
    <lineage>
        <taxon>Eukaryota</taxon>
        <taxon>Viridiplantae</taxon>
        <taxon>Streptophyta</taxon>
        <taxon>Embryophyta</taxon>
        <taxon>Tracheophyta</taxon>
        <taxon>Spermatophyta</taxon>
        <taxon>Magnoliopsida</taxon>
        <taxon>eudicotyledons</taxon>
        <taxon>Gunneridae</taxon>
        <taxon>Pentapetalae</taxon>
        <taxon>rosids</taxon>
        <taxon>fabids</taxon>
        <taxon>Fabales</taxon>
        <taxon>Fabaceae</taxon>
        <taxon>Papilionoideae</taxon>
        <taxon>50 kb inversion clade</taxon>
        <taxon>NPAAA clade</taxon>
        <taxon>indigoferoid/millettioid clade</taxon>
        <taxon>Phaseoleae</taxon>
        <taxon>Vigna</taxon>
    </lineage>
</organism>
<dbReference type="AlphaFoldDB" id="A0AAQ3MPZ7"/>
<dbReference type="InterPro" id="IPR052806">
    <property type="entry name" value="Fasciclin-like_AGP"/>
</dbReference>
<dbReference type="FunFam" id="2.30.180.10:FF:000046">
    <property type="entry name" value="Fasciclin-like arabinogalactan family protein"/>
    <property type="match status" value="1"/>
</dbReference>
<feature type="domain" description="FAS1" evidence="4">
    <location>
        <begin position="75"/>
        <end position="172"/>
    </location>
</feature>